<proteinExistence type="inferred from homology"/>
<evidence type="ECO:0000313" key="4">
    <source>
        <dbReference type="Proteomes" id="UP000188603"/>
    </source>
</evidence>
<protein>
    <recommendedName>
        <fullName evidence="5">Flagellar hook assembly protein FlgD</fullName>
    </recommendedName>
</protein>
<evidence type="ECO:0000256" key="2">
    <source>
        <dbReference type="ARBA" id="ARBA00022795"/>
    </source>
</evidence>
<dbReference type="GO" id="GO:0044781">
    <property type="term" value="P:bacterial-type flagellum organization"/>
    <property type="evidence" value="ECO:0007669"/>
    <property type="project" value="UniProtKB-KW"/>
</dbReference>
<organism evidence="3 4">
    <name type="scientific">Novibacillus thermophilus</name>
    <dbReference type="NCBI Taxonomy" id="1471761"/>
    <lineage>
        <taxon>Bacteria</taxon>
        <taxon>Bacillati</taxon>
        <taxon>Bacillota</taxon>
        <taxon>Bacilli</taxon>
        <taxon>Bacillales</taxon>
        <taxon>Thermoactinomycetaceae</taxon>
        <taxon>Novibacillus</taxon>
    </lineage>
</organism>
<dbReference type="Pfam" id="PF03963">
    <property type="entry name" value="FlgD"/>
    <property type="match status" value="1"/>
</dbReference>
<accession>A0A1U9KA32</accession>
<name>A0A1U9KA32_9BACL</name>
<evidence type="ECO:0008006" key="5">
    <source>
        <dbReference type="Google" id="ProtNLM"/>
    </source>
</evidence>
<gene>
    <name evidence="3" type="ORF">B0W44_15145</name>
</gene>
<dbReference type="RefSeq" id="WP_077720755.1">
    <property type="nucleotide sequence ID" value="NZ_CP019699.1"/>
</dbReference>
<dbReference type="AlphaFoldDB" id="A0A1U9KA32"/>
<comment type="similarity">
    <text evidence="1">Belongs to the FlgD family.</text>
</comment>
<dbReference type="KEGG" id="ntr:B0W44_15145"/>
<dbReference type="STRING" id="1471761.B0W44_15145"/>
<evidence type="ECO:0000313" key="3">
    <source>
        <dbReference type="EMBL" id="AQS56884.1"/>
    </source>
</evidence>
<reference evidence="3 4" key="1">
    <citation type="journal article" date="2015" name="Int. J. Syst. Evol. Microbiol.">
        <title>Novibacillus thermophilus gen. nov., sp. nov., a Gram-staining-negative and moderately thermophilic member of the family Thermoactinomycetaceae.</title>
        <authorList>
            <person name="Yang G."/>
            <person name="Chen J."/>
            <person name="Zhou S."/>
        </authorList>
    </citation>
    <scope>NUCLEOTIDE SEQUENCE [LARGE SCALE GENOMIC DNA]</scope>
    <source>
        <strain evidence="3 4">SG-1</strain>
    </source>
</reference>
<dbReference type="OrthoDB" id="280334at2"/>
<keyword evidence="4" id="KW-1185">Reference proteome</keyword>
<keyword evidence="2" id="KW-1005">Bacterial flagellum biogenesis</keyword>
<evidence type="ECO:0000256" key="1">
    <source>
        <dbReference type="ARBA" id="ARBA00010577"/>
    </source>
</evidence>
<dbReference type="Proteomes" id="UP000188603">
    <property type="component" value="Chromosome"/>
</dbReference>
<dbReference type="EMBL" id="CP019699">
    <property type="protein sequence ID" value="AQS56884.1"/>
    <property type="molecule type" value="Genomic_DNA"/>
</dbReference>
<sequence>MPSEAVNSAYRTYSGWKRDDYQREHKATLDKDDFLRLLVTQLANQDPTNPMEDREFISQMAQFSSLEQMYNLNTQMLLLRESPVLNAHLIGKHVTWVDGSEEKSGIVDAIVYREGFTYAEVDGKRVLLGDIVGIKEVTERSI</sequence>
<dbReference type="InterPro" id="IPR005648">
    <property type="entry name" value="FlgD"/>
</dbReference>